<protein>
    <recommendedName>
        <fullName evidence="4">Electron transfer flavoprotein subunit beta</fullName>
    </recommendedName>
</protein>
<dbReference type="SUPFAM" id="SSF52402">
    <property type="entry name" value="Adenine nucleotide alpha hydrolases-like"/>
    <property type="match status" value="1"/>
</dbReference>
<evidence type="ECO:0000256" key="7">
    <source>
        <dbReference type="ARBA" id="ARBA00025649"/>
    </source>
</evidence>
<dbReference type="InterPro" id="IPR014730">
    <property type="entry name" value="ETF_a/b_N"/>
</dbReference>
<dbReference type="SMART" id="SM00893">
    <property type="entry name" value="ETF"/>
    <property type="match status" value="1"/>
</dbReference>
<evidence type="ECO:0000256" key="6">
    <source>
        <dbReference type="ARBA" id="ARBA00022982"/>
    </source>
</evidence>
<sequence length="265" mass="28142">MKLVVLVKHVPDETVDRPLTDGVFADDLTVDREALTCRLGEPDEYAVEQAMRIARRRMDVQICVVTMGPPGAARALVRALALGADEAVHVVDDALHGSDAQATSLVLAAAVRRIGFDLVLCGTASTDSGMSVVPAMVAERLGVPVACEADAVWAGEDEVVVRRDAGPTTDDIALTLPAVVSVTERVGEPRYPAYRSVVEARGKVVRTWSLADLRIRPDEVGLGASATVVRSVTPYAGQGPALIVRGDARDAAERLASYLSEHQLI</sequence>
<evidence type="ECO:0000256" key="5">
    <source>
        <dbReference type="ARBA" id="ARBA00022448"/>
    </source>
</evidence>
<comment type="cofactor">
    <cofactor evidence="1">
        <name>FAD</name>
        <dbReference type="ChEBI" id="CHEBI:57692"/>
    </cofactor>
</comment>
<evidence type="ECO:0000313" key="10">
    <source>
        <dbReference type="Proteomes" id="UP001551482"/>
    </source>
</evidence>
<evidence type="ECO:0000256" key="3">
    <source>
        <dbReference type="ARBA" id="ARBA00011355"/>
    </source>
</evidence>
<dbReference type="PIRSF" id="PIRSF000090">
    <property type="entry name" value="Beta-ETF"/>
    <property type="match status" value="1"/>
</dbReference>
<dbReference type="Pfam" id="PF01012">
    <property type="entry name" value="ETF"/>
    <property type="match status" value="1"/>
</dbReference>
<comment type="subunit">
    <text evidence="3">Heterodimer of an alpha and a beta subunit.</text>
</comment>
<dbReference type="EMBL" id="JBEZFP010000017">
    <property type="protein sequence ID" value="MEU8133682.1"/>
    <property type="molecule type" value="Genomic_DNA"/>
</dbReference>
<dbReference type="InterPro" id="IPR014729">
    <property type="entry name" value="Rossmann-like_a/b/a_fold"/>
</dbReference>
<name>A0ABV3DD51_9ACTN</name>
<comment type="caution">
    <text evidence="9">The sequence shown here is derived from an EMBL/GenBank/DDBJ whole genome shotgun (WGS) entry which is preliminary data.</text>
</comment>
<accession>A0ABV3DD51</accession>
<dbReference type="RefSeq" id="WP_358351582.1">
    <property type="nucleotide sequence ID" value="NZ_JBEZFP010000017.1"/>
</dbReference>
<dbReference type="PANTHER" id="PTHR21294">
    <property type="entry name" value="ELECTRON TRANSFER FLAVOPROTEIN BETA-SUBUNIT"/>
    <property type="match status" value="1"/>
</dbReference>
<evidence type="ECO:0000256" key="1">
    <source>
        <dbReference type="ARBA" id="ARBA00001974"/>
    </source>
</evidence>
<evidence type="ECO:0000256" key="4">
    <source>
        <dbReference type="ARBA" id="ARBA00016797"/>
    </source>
</evidence>
<comment type="function">
    <text evidence="7">The electron transfer flavoprotein serves as a specific electron acceptor for other dehydrogenases. It transfers the electrons to the main respiratory chain via ETF-ubiquinone oxidoreductase (ETF dehydrogenase).</text>
</comment>
<evidence type="ECO:0000313" key="9">
    <source>
        <dbReference type="EMBL" id="MEU8133682.1"/>
    </source>
</evidence>
<evidence type="ECO:0000259" key="8">
    <source>
        <dbReference type="SMART" id="SM00893"/>
    </source>
</evidence>
<reference evidence="9 10" key="1">
    <citation type="submission" date="2024-06" db="EMBL/GenBank/DDBJ databases">
        <title>The Natural Products Discovery Center: Release of the First 8490 Sequenced Strains for Exploring Actinobacteria Biosynthetic Diversity.</title>
        <authorList>
            <person name="Kalkreuter E."/>
            <person name="Kautsar S.A."/>
            <person name="Yang D."/>
            <person name="Bader C.D."/>
            <person name="Teijaro C.N."/>
            <person name="Fluegel L."/>
            <person name="Davis C.M."/>
            <person name="Simpson J.R."/>
            <person name="Lauterbach L."/>
            <person name="Steele A.D."/>
            <person name="Gui C."/>
            <person name="Meng S."/>
            <person name="Li G."/>
            <person name="Viehrig K."/>
            <person name="Ye F."/>
            <person name="Su P."/>
            <person name="Kiefer A.F."/>
            <person name="Nichols A."/>
            <person name="Cepeda A.J."/>
            <person name="Yan W."/>
            <person name="Fan B."/>
            <person name="Jiang Y."/>
            <person name="Adhikari A."/>
            <person name="Zheng C.-J."/>
            <person name="Schuster L."/>
            <person name="Cowan T.M."/>
            <person name="Smanski M.J."/>
            <person name="Chevrette M.G."/>
            <person name="De Carvalho L.P.S."/>
            <person name="Shen B."/>
        </authorList>
    </citation>
    <scope>NUCLEOTIDE SEQUENCE [LARGE SCALE GENOMIC DNA]</scope>
    <source>
        <strain evidence="9 10">NPDC048946</strain>
    </source>
</reference>
<keyword evidence="5" id="KW-0813">Transport</keyword>
<dbReference type="CDD" id="cd01714">
    <property type="entry name" value="ETF_beta"/>
    <property type="match status" value="1"/>
</dbReference>
<proteinExistence type="inferred from homology"/>
<evidence type="ECO:0000256" key="2">
    <source>
        <dbReference type="ARBA" id="ARBA00007557"/>
    </source>
</evidence>
<dbReference type="Proteomes" id="UP001551482">
    <property type="component" value="Unassembled WGS sequence"/>
</dbReference>
<dbReference type="InterPro" id="IPR033948">
    <property type="entry name" value="ETF_beta_N"/>
</dbReference>
<dbReference type="Gene3D" id="3.40.50.620">
    <property type="entry name" value="HUPs"/>
    <property type="match status" value="1"/>
</dbReference>
<dbReference type="InterPro" id="IPR012255">
    <property type="entry name" value="ETF_b"/>
</dbReference>
<organism evidence="9 10">
    <name type="scientific">Streptodolium elevatio</name>
    <dbReference type="NCBI Taxonomy" id="3157996"/>
    <lineage>
        <taxon>Bacteria</taxon>
        <taxon>Bacillati</taxon>
        <taxon>Actinomycetota</taxon>
        <taxon>Actinomycetes</taxon>
        <taxon>Kitasatosporales</taxon>
        <taxon>Streptomycetaceae</taxon>
        <taxon>Streptodolium</taxon>
    </lineage>
</organism>
<keyword evidence="6" id="KW-0249">Electron transport</keyword>
<comment type="similarity">
    <text evidence="2">Belongs to the ETF beta-subunit/FixA family.</text>
</comment>
<dbReference type="PANTHER" id="PTHR21294:SF8">
    <property type="entry name" value="ELECTRON TRANSFER FLAVOPROTEIN SUBUNIT BETA"/>
    <property type="match status" value="1"/>
</dbReference>
<gene>
    <name evidence="9" type="ORF">AB0C36_09255</name>
</gene>
<feature type="domain" description="Electron transfer flavoprotein alpha/beta-subunit N-terminal" evidence="8">
    <location>
        <begin position="27"/>
        <end position="217"/>
    </location>
</feature>
<keyword evidence="10" id="KW-1185">Reference proteome</keyword>